<dbReference type="Proteomes" id="UP000758856">
    <property type="component" value="Unassembled WGS sequence"/>
</dbReference>
<organism evidence="2 5">
    <name type="scientific">Methylopila capsulata</name>
    <dbReference type="NCBI Taxonomy" id="61654"/>
    <lineage>
        <taxon>Bacteria</taxon>
        <taxon>Pseudomonadati</taxon>
        <taxon>Pseudomonadota</taxon>
        <taxon>Alphaproteobacteria</taxon>
        <taxon>Hyphomicrobiales</taxon>
        <taxon>Methylopilaceae</taxon>
        <taxon>Methylopila</taxon>
    </lineage>
</organism>
<keyword evidence="1" id="KW-1133">Transmembrane helix</keyword>
<gene>
    <name evidence="2" type="ORF">GCM10008170_29490</name>
    <name evidence="3" type="ORF">JOD31_002963</name>
</gene>
<proteinExistence type="predicted"/>
<reference evidence="2" key="3">
    <citation type="submission" date="2023-01" db="EMBL/GenBank/DDBJ databases">
        <authorList>
            <person name="Sun Q."/>
            <person name="Evtushenko L."/>
        </authorList>
    </citation>
    <scope>NUCLEOTIDE SEQUENCE</scope>
    <source>
        <strain evidence="2">VKM B-1606</strain>
    </source>
</reference>
<evidence type="ECO:0000313" key="5">
    <source>
        <dbReference type="Proteomes" id="UP001143400"/>
    </source>
</evidence>
<dbReference type="Proteomes" id="UP001143400">
    <property type="component" value="Unassembled WGS sequence"/>
</dbReference>
<keyword evidence="1" id="KW-0812">Transmembrane</keyword>
<feature type="transmembrane region" description="Helical" evidence="1">
    <location>
        <begin position="21"/>
        <end position="41"/>
    </location>
</feature>
<comment type="caution">
    <text evidence="2">The sequence shown here is derived from an EMBL/GenBank/DDBJ whole genome shotgun (WGS) entry which is preliminary data.</text>
</comment>
<sequence>MAEEDGVRLTTEQQRQRRRRNVAIAWALGALVVLFWLVTIFKLGGNVLNRPL</sequence>
<dbReference type="AlphaFoldDB" id="A0A9W6IX63"/>
<evidence type="ECO:0000256" key="1">
    <source>
        <dbReference type="SAM" id="Phobius"/>
    </source>
</evidence>
<dbReference type="EMBL" id="JAFBCY010000003">
    <property type="protein sequence ID" value="MBM7852721.1"/>
    <property type="molecule type" value="Genomic_DNA"/>
</dbReference>
<reference evidence="2" key="1">
    <citation type="journal article" date="2014" name="Int. J. Syst. Evol. Microbiol.">
        <title>Complete genome sequence of Corynebacterium casei LMG S-19264T (=DSM 44701T), isolated from a smear-ripened cheese.</title>
        <authorList>
            <consortium name="US DOE Joint Genome Institute (JGI-PGF)"/>
            <person name="Walter F."/>
            <person name="Albersmeier A."/>
            <person name="Kalinowski J."/>
            <person name="Ruckert C."/>
        </authorList>
    </citation>
    <scope>NUCLEOTIDE SEQUENCE</scope>
    <source>
        <strain evidence="2">VKM B-1606</strain>
    </source>
</reference>
<dbReference type="EMBL" id="BSFF01000003">
    <property type="protein sequence ID" value="GLK56930.1"/>
    <property type="molecule type" value="Genomic_DNA"/>
</dbReference>
<keyword evidence="1" id="KW-0472">Membrane</keyword>
<name>A0A9W6IX63_9HYPH</name>
<evidence type="ECO:0000313" key="2">
    <source>
        <dbReference type="EMBL" id="GLK56930.1"/>
    </source>
</evidence>
<keyword evidence="4" id="KW-1185">Reference proteome</keyword>
<reference evidence="3 4" key="2">
    <citation type="submission" date="2021-01" db="EMBL/GenBank/DDBJ databases">
        <title>Genomic Encyclopedia of Type Strains, Phase IV (KMG-IV): sequencing the most valuable type-strain genomes for metagenomic binning, comparative biology and taxonomic classification.</title>
        <authorList>
            <person name="Goeker M."/>
        </authorList>
    </citation>
    <scope>NUCLEOTIDE SEQUENCE [LARGE SCALE GENOMIC DNA]</scope>
    <source>
        <strain evidence="3 4">DSM 6130</strain>
    </source>
</reference>
<evidence type="ECO:0000313" key="3">
    <source>
        <dbReference type="EMBL" id="MBM7852721.1"/>
    </source>
</evidence>
<evidence type="ECO:0000313" key="4">
    <source>
        <dbReference type="Proteomes" id="UP000758856"/>
    </source>
</evidence>
<dbReference type="RefSeq" id="WP_200819600.1">
    <property type="nucleotide sequence ID" value="NZ_BSFF01000003.1"/>
</dbReference>
<accession>A0A9W6IX63</accession>
<protein>
    <submittedName>
        <fullName evidence="3">Nucleic acid-binding Zn ribbon protein</fullName>
    </submittedName>
</protein>